<dbReference type="Pfam" id="PF13813">
    <property type="entry name" value="MBOAT_2"/>
    <property type="match status" value="1"/>
</dbReference>
<keyword evidence="4" id="KW-0808">Transferase</keyword>
<evidence type="ECO:0000259" key="9">
    <source>
        <dbReference type="Pfam" id="PF13813"/>
    </source>
</evidence>
<evidence type="ECO:0000256" key="2">
    <source>
        <dbReference type="ARBA" id="ARBA00005179"/>
    </source>
</evidence>
<evidence type="ECO:0000256" key="3">
    <source>
        <dbReference type="ARBA" id="ARBA00007282"/>
    </source>
</evidence>
<feature type="transmembrane region" description="Helical" evidence="8">
    <location>
        <begin position="212"/>
        <end position="235"/>
    </location>
</feature>
<keyword evidence="5 8" id="KW-0812">Transmembrane</keyword>
<evidence type="ECO:0000256" key="6">
    <source>
        <dbReference type="ARBA" id="ARBA00022989"/>
    </source>
</evidence>
<feature type="transmembrane region" description="Helical" evidence="8">
    <location>
        <begin position="170"/>
        <end position="192"/>
    </location>
</feature>
<feature type="transmembrane region" description="Helical" evidence="8">
    <location>
        <begin position="54"/>
        <end position="73"/>
    </location>
</feature>
<evidence type="ECO:0000313" key="10">
    <source>
        <dbReference type="EMBL" id="TPR10619.1"/>
    </source>
</evidence>
<sequence>MNGSNLEHRIPALPHLGFGDVLLSHSLASTHYTVLAFLLAVCIPSAPRKSILRYGLLLLQITCALQAFVAPPPPTSDSAVLYTSGVLMANLLARYFDRLYTTVPEESFHRITSTKPESREDATKLPITQRLPWALELFSVTRGIGWNWRVSGIPKSTAPKSRSRFVTAQLLTIIAMYAGLYLVEVTCQGLLASYSSPGTTNANAVQTLAGNLVMYALIVLGLALVVYSHFALFVLPLSILCVGLQVGPVAWRDMSAWPPDYGSLWEAYSLRRFWGITWHQQLRRHTGAPAAYLFSFLPDAVRTSKRRSARLTRRYMLMLITFVISGLIHTSGSYHVSRGLGLPLSYGGEVKYFISQAISIMIEDFGCWLLRIDDRSAGEASTVRRWVGYIVTAGWYFWSRVHWSVMPVALASGIQDERGPLFIALEHTRRSAAAVPGNFAAKAWKITP</sequence>
<feature type="transmembrane region" description="Helical" evidence="8">
    <location>
        <begin position="79"/>
        <end position="96"/>
    </location>
</feature>
<evidence type="ECO:0000256" key="8">
    <source>
        <dbReference type="SAM" id="Phobius"/>
    </source>
</evidence>
<evidence type="ECO:0000256" key="1">
    <source>
        <dbReference type="ARBA" id="ARBA00004141"/>
    </source>
</evidence>
<dbReference type="GO" id="GO:0008374">
    <property type="term" value="F:O-acyltransferase activity"/>
    <property type="evidence" value="ECO:0007669"/>
    <property type="project" value="InterPro"/>
</dbReference>
<comment type="caution">
    <text evidence="10">The sequence shown here is derived from an EMBL/GenBank/DDBJ whole genome shotgun (WGS) entry which is preliminary data.</text>
</comment>
<evidence type="ECO:0000256" key="4">
    <source>
        <dbReference type="ARBA" id="ARBA00022679"/>
    </source>
</evidence>
<keyword evidence="6 8" id="KW-1133">Transmembrane helix</keyword>
<dbReference type="EMBL" id="NKJJ02000012">
    <property type="protein sequence ID" value="TPR10619.1"/>
    <property type="molecule type" value="Genomic_DNA"/>
</dbReference>
<feature type="transmembrane region" description="Helical" evidence="8">
    <location>
        <begin position="22"/>
        <end position="42"/>
    </location>
</feature>
<dbReference type="VEuPathDB" id="FungiDB:An10g00160"/>
<comment type="subcellular location">
    <subcellularLocation>
        <location evidence="1">Membrane</location>
        <topology evidence="1">Multi-pass membrane protein</topology>
    </subcellularLocation>
</comment>
<dbReference type="InterPro" id="IPR032805">
    <property type="entry name" value="Wax_synthase_dom"/>
</dbReference>
<protein>
    <recommendedName>
        <fullName evidence="9">Wax synthase domain-containing protein</fullName>
    </recommendedName>
</protein>
<name>A0A254TZA1_ASPNG</name>
<keyword evidence="7 8" id="KW-0472">Membrane</keyword>
<accession>A0A254TZA1</accession>
<dbReference type="VEuPathDB" id="FungiDB:ATCC64974_63210"/>
<comment type="pathway">
    <text evidence="2">Secondary metabolite biosynthesis.</text>
</comment>
<dbReference type="PANTHER" id="PTHR31595">
    <property type="entry name" value="LONG-CHAIN-ALCOHOL O-FATTY-ACYLTRANSFERASE 3-RELATED"/>
    <property type="match status" value="1"/>
</dbReference>
<comment type="similarity">
    <text evidence="3">Belongs to the wax synthase family.</text>
</comment>
<dbReference type="AlphaFoldDB" id="A0A254TZA1"/>
<gene>
    <name evidence="10" type="ORF">CAN33_0035245</name>
</gene>
<reference evidence="11" key="1">
    <citation type="submission" date="2018-10" db="EMBL/GenBank/DDBJ databases">
        <title>FDA dAtabase for Regulatory Grade micrObial Sequences (FDA-ARGOS): Supporting development and validation of Infectious Disease Dx tests.</title>
        <authorList>
            <person name="Kerrigan L."/>
            <person name="Tallon L."/>
            <person name="Sadzewicz L."/>
            <person name="Sengamalay N."/>
            <person name="Ott S."/>
            <person name="Godinez A."/>
            <person name="Nagaraj S."/>
            <person name="Vavikolanu K."/>
            <person name="Nadendla S."/>
            <person name="George J."/>
            <person name="Sichtig H."/>
        </authorList>
    </citation>
    <scope>NUCLEOTIDE SEQUENCE [LARGE SCALE GENOMIC DNA]</scope>
    <source>
        <strain evidence="11">FDAARGOS_311</strain>
    </source>
</reference>
<dbReference type="GO" id="GO:0006629">
    <property type="term" value="P:lipid metabolic process"/>
    <property type="evidence" value="ECO:0007669"/>
    <property type="project" value="InterPro"/>
</dbReference>
<evidence type="ECO:0000313" key="11">
    <source>
        <dbReference type="Proteomes" id="UP000197666"/>
    </source>
</evidence>
<evidence type="ECO:0000256" key="7">
    <source>
        <dbReference type="ARBA" id="ARBA00023136"/>
    </source>
</evidence>
<dbReference type="Proteomes" id="UP000197666">
    <property type="component" value="Unassembled WGS sequence"/>
</dbReference>
<feature type="domain" description="Wax synthase" evidence="9">
    <location>
        <begin position="257"/>
        <end position="338"/>
    </location>
</feature>
<evidence type="ECO:0000256" key="5">
    <source>
        <dbReference type="ARBA" id="ARBA00022692"/>
    </source>
</evidence>
<organism evidence="10 11">
    <name type="scientific">Aspergillus niger</name>
    <dbReference type="NCBI Taxonomy" id="5061"/>
    <lineage>
        <taxon>Eukaryota</taxon>
        <taxon>Fungi</taxon>
        <taxon>Dikarya</taxon>
        <taxon>Ascomycota</taxon>
        <taxon>Pezizomycotina</taxon>
        <taxon>Eurotiomycetes</taxon>
        <taxon>Eurotiomycetidae</taxon>
        <taxon>Eurotiales</taxon>
        <taxon>Aspergillaceae</taxon>
        <taxon>Aspergillus</taxon>
        <taxon>Aspergillus subgen. Circumdati</taxon>
    </lineage>
</organism>
<proteinExistence type="inferred from homology"/>
<dbReference type="VEuPathDB" id="FungiDB:ASPNIDRAFT2_1165671"/>
<dbReference type="InterPro" id="IPR044851">
    <property type="entry name" value="Wax_synthase"/>
</dbReference>
<dbReference type="PANTHER" id="PTHR31595:SF57">
    <property type="entry name" value="OS04G0481900 PROTEIN"/>
    <property type="match status" value="1"/>
</dbReference>
<dbReference type="GO" id="GO:0016020">
    <property type="term" value="C:membrane"/>
    <property type="evidence" value="ECO:0007669"/>
    <property type="project" value="UniProtKB-SubCell"/>
</dbReference>
<feature type="transmembrane region" description="Helical" evidence="8">
    <location>
        <begin position="315"/>
        <end position="332"/>
    </location>
</feature>
<dbReference type="VEuPathDB" id="FungiDB:M747DRAFT_335332"/>